<keyword evidence="2" id="KW-0408">Iron</keyword>
<comment type="caution">
    <text evidence="3">The sequence shown here is derived from an EMBL/GenBank/DDBJ whole genome shotgun (WGS) entry which is preliminary data.</text>
</comment>
<dbReference type="InterPro" id="IPR036396">
    <property type="entry name" value="Cyt_P450_sf"/>
</dbReference>
<sequence>MTTTVQERVLAATLESPMKLITRDFMHDPYPILRLIQEISPAVPVVVNGFRMWVVTRYDDVIRILDEPGLGKDLVGRARQVLQQSVVRPERRPRFPPQSRRGVLDRDGEDHRRLRTVLGPMFSPRRLAEYGRLFERTAGELVTRFQENETIDAVGQFARRLSATFAGELLGIPEEERDGFPIWETEMLTAPTIERIEAAAQHLYDFSLKMIDVKRANPGDDLFTWLLRMHDIDGSIDGDELASTIIMLIVAASEPAAAIGNALLLLLSHPDQLAKARACDYAGCVDEVMRFESPFRMLPPRFLDQPLRFGDLTIPSGELLLLSLAAANRDPKRFPDPDIFDVTRSTKGHLGFGYGPHRCIGAQLGRMATEIGIRSLLNRFPHSELAIPAEQADWRLGTYMRRLENLPVTLG</sequence>
<keyword evidence="2" id="KW-0349">Heme</keyword>
<keyword evidence="2" id="KW-0560">Oxidoreductase</keyword>
<dbReference type="PANTHER" id="PTHR46696">
    <property type="entry name" value="P450, PUTATIVE (EUROFUNG)-RELATED"/>
    <property type="match status" value="1"/>
</dbReference>
<dbReference type="Proteomes" id="UP001501822">
    <property type="component" value="Unassembled WGS sequence"/>
</dbReference>
<keyword evidence="2" id="KW-0479">Metal-binding</keyword>
<dbReference type="PROSITE" id="PS00086">
    <property type="entry name" value="CYTOCHROME_P450"/>
    <property type="match status" value="1"/>
</dbReference>
<protein>
    <submittedName>
        <fullName evidence="3">Cytochrome P450</fullName>
    </submittedName>
</protein>
<evidence type="ECO:0000256" key="1">
    <source>
        <dbReference type="ARBA" id="ARBA00010617"/>
    </source>
</evidence>
<dbReference type="InterPro" id="IPR017972">
    <property type="entry name" value="Cyt_P450_CS"/>
</dbReference>
<evidence type="ECO:0000256" key="2">
    <source>
        <dbReference type="RuleBase" id="RU000461"/>
    </source>
</evidence>
<dbReference type="PRINTS" id="PR00359">
    <property type="entry name" value="BP450"/>
</dbReference>
<name>A0ABN0WTR0_9ACTN</name>
<organism evidence="3 4">
    <name type="scientific">Actinoallomurus spadix</name>
    <dbReference type="NCBI Taxonomy" id="79912"/>
    <lineage>
        <taxon>Bacteria</taxon>
        <taxon>Bacillati</taxon>
        <taxon>Actinomycetota</taxon>
        <taxon>Actinomycetes</taxon>
        <taxon>Streptosporangiales</taxon>
        <taxon>Thermomonosporaceae</taxon>
        <taxon>Actinoallomurus</taxon>
    </lineage>
</organism>
<dbReference type="InterPro" id="IPR002397">
    <property type="entry name" value="Cyt_P450_B"/>
</dbReference>
<keyword evidence="2" id="KW-0503">Monooxygenase</keyword>
<dbReference type="RefSeq" id="WP_252800991.1">
    <property type="nucleotide sequence ID" value="NZ_BAAABM010000037.1"/>
</dbReference>
<dbReference type="Pfam" id="PF00067">
    <property type="entry name" value="p450"/>
    <property type="match status" value="1"/>
</dbReference>
<dbReference type="SUPFAM" id="SSF48264">
    <property type="entry name" value="Cytochrome P450"/>
    <property type="match status" value="1"/>
</dbReference>
<accession>A0ABN0WTR0</accession>
<reference evidence="3 4" key="1">
    <citation type="journal article" date="2019" name="Int. J. Syst. Evol. Microbiol.">
        <title>The Global Catalogue of Microorganisms (GCM) 10K type strain sequencing project: providing services to taxonomists for standard genome sequencing and annotation.</title>
        <authorList>
            <consortium name="The Broad Institute Genomics Platform"/>
            <consortium name="The Broad Institute Genome Sequencing Center for Infectious Disease"/>
            <person name="Wu L."/>
            <person name="Ma J."/>
        </authorList>
    </citation>
    <scope>NUCLEOTIDE SEQUENCE [LARGE SCALE GENOMIC DNA]</scope>
    <source>
        <strain evidence="3 4">JCM 3146</strain>
    </source>
</reference>
<evidence type="ECO:0000313" key="3">
    <source>
        <dbReference type="EMBL" id="GAA0346494.1"/>
    </source>
</evidence>
<comment type="similarity">
    <text evidence="1 2">Belongs to the cytochrome P450 family.</text>
</comment>
<dbReference type="EMBL" id="BAAABM010000037">
    <property type="protein sequence ID" value="GAA0346494.1"/>
    <property type="molecule type" value="Genomic_DNA"/>
</dbReference>
<gene>
    <name evidence="3" type="ORF">GCM10010151_40190</name>
</gene>
<evidence type="ECO:0000313" key="4">
    <source>
        <dbReference type="Proteomes" id="UP001501822"/>
    </source>
</evidence>
<dbReference type="InterPro" id="IPR001128">
    <property type="entry name" value="Cyt_P450"/>
</dbReference>
<keyword evidence="4" id="KW-1185">Reference proteome</keyword>
<dbReference type="PANTHER" id="PTHR46696:SF1">
    <property type="entry name" value="CYTOCHROME P450 YJIB-RELATED"/>
    <property type="match status" value="1"/>
</dbReference>
<proteinExistence type="inferred from homology"/>
<dbReference type="Gene3D" id="1.10.630.10">
    <property type="entry name" value="Cytochrome P450"/>
    <property type="match status" value="1"/>
</dbReference>